<evidence type="ECO:0000313" key="6">
    <source>
        <dbReference type="Proteomes" id="UP000587462"/>
    </source>
</evidence>
<evidence type="ECO:0000313" key="5">
    <source>
        <dbReference type="EMBL" id="NVK79473.1"/>
    </source>
</evidence>
<proteinExistence type="predicted"/>
<keyword evidence="6" id="KW-1185">Reference proteome</keyword>
<comment type="cofactor">
    <cofactor evidence="1">
        <name>Mg(2+)</name>
        <dbReference type="ChEBI" id="CHEBI:18420"/>
    </cofactor>
</comment>
<dbReference type="InterPro" id="IPR000086">
    <property type="entry name" value="NUDIX_hydrolase_dom"/>
</dbReference>
<evidence type="ECO:0000256" key="1">
    <source>
        <dbReference type="ARBA" id="ARBA00001946"/>
    </source>
</evidence>
<dbReference type="Proteomes" id="UP000587462">
    <property type="component" value="Unassembled WGS sequence"/>
</dbReference>
<protein>
    <submittedName>
        <fullName evidence="5">NUDIX hydrolase</fullName>
    </submittedName>
</protein>
<dbReference type="SUPFAM" id="SSF55811">
    <property type="entry name" value="Nudix"/>
    <property type="match status" value="1"/>
</dbReference>
<keyword evidence="2 5" id="KW-0378">Hydrolase</keyword>
<dbReference type="PROSITE" id="PS51462">
    <property type="entry name" value="NUDIX"/>
    <property type="match status" value="1"/>
</dbReference>
<dbReference type="Gene3D" id="3.90.79.10">
    <property type="entry name" value="Nucleoside Triphosphate Pyrophosphohydrolase"/>
    <property type="match status" value="1"/>
</dbReference>
<feature type="domain" description="Nudix hydrolase" evidence="4">
    <location>
        <begin position="23"/>
        <end position="153"/>
    </location>
</feature>
<evidence type="ECO:0000256" key="2">
    <source>
        <dbReference type="ARBA" id="ARBA00022801"/>
    </source>
</evidence>
<organism evidence="5 6">
    <name type="scientific">Streptomyces morookaense</name>
    <name type="common">Streptoverticillium morookaense</name>
    <dbReference type="NCBI Taxonomy" id="1970"/>
    <lineage>
        <taxon>Bacteria</taxon>
        <taxon>Bacillati</taxon>
        <taxon>Actinomycetota</taxon>
        <taxon>Actinomycetes</taxon>
        <taxon>Kitasatosporales</taxon>
        <taxon>Streptomycetaceae</taxon>
        <taxon>Streptomyces</taxon>
    </lineage>
</organism>
<dbReference type="Pfam" id="PF00293">
    <property type="entry name" value="NUDIX"/>
    <property type="match status" value="1"/>
</dbReference>
<gene>
    <name evidence="5" type="ORF">HG542_17605</name>
</gene>
<dbReference type="EMBL" id="JABBXF010000037">
    <property type="protein sequence ID" value="NVK79473.1"/>
    <property type="molecule type" value="Genomic_DNA"/>
</dbReference>
<dbReference type="AlphaFoldDB" id="A0A7Y7E801"/>
<dbReference type="CDD" id="cd18876">
    <property type="entry name" value="NUDIX_Hydrolase"/>
    <property type="match status" value="1"/>
</dbReference>
<dbReference type="RefSeq" id="WP_171082517.1">
    <property type="nucleotide sequence ID" value="NZ_BNBU01000001.1"/>
</dbReference>
<comment type="caution">
    <text evidence="5">The sequence shown here is derived from an EMBL/GenBank/DDBJ whole genome shotgun (WGS) entry which is preliminary data.</text>
</comment>
<keyword evidence="3" id="KW-0460">Magnesium</keyword>
<sequence>MKPTPSDPAAWNAYLAEGNARQARKRVAADVLLRDAAGDFLLVKPTYKPGWDLPGGMAEANEAPDLAAIRELREELCLTATIRGLLVVDWVAPHGPWDDQLAFIFDGGAIDSDTAAEIRLADGELSEFGYFPVGEAKRLLRPRLAHRFMAAVTALGDGVPRYLRGEASGTAAKAGM</sequence>
<name>A0A7Y7E801_STRMO</name>
<reference evidence="5 6" key="1">
    <citation type="submission" date="2020-04" db="EMBL/GenBank/DDBJ databases">
        <title>Draft Genome Sequence of Streptomyces morookaense DSM 40503, an 8-azaguanine-producing strain.</title>
        <authorList>
            <person name="Qi J."/>
            <person name="Gao J.-M."/>
        </authorList>
    </citation>
    <scope>NUCLEOTIDE SEQUENCE [LARGE SCALE GENOMIC DNA]</scope>
    <source>
        <strain evidence="5 6">DSM 40503</strain>
    </source>
</reference>
<accession>A0A7Y7E801</accession>
<dbReference type="InterPro" id="IPR015797">
    <property type="entry name" value="NUDIX_hydrolase-like_dom_sf"/>
</dbReference>
<dbReference type="GO" id="GO:0016787">
    <property type="term" value="F:hydrolase activity"/>
    <property type="evidence" value="ECO:0007669"/>
    <property type="project" value="UniProtKB-KW"/>
</dbReference>
<dbReference type="PANTHER" id="PTHR43046:SF12">
    <property type="entry name" value="GDP-MANNOSE MANNOSYL HYDROLASE"/>
    <property type="match status" value="1"/>
</dbReference>
<evidence type="ECO:0000256" key="3">
    <source>
        <dbReference type="ARBA" id="ARBA00022842"/>
    </source>
</evidence>
<dbReference type="PANTHER" id="PTHR43046">
    <property type="entry name" value="GDP-MANNOSE MANNOSYL HYDROLASE"/>
    <property type="match status" value="1"/>
</dbReference>
<evidence type="ECO:0000259" key="4">
    <source>
        <dbReference type="PROSITE" id="PS51462"/>
    </source>
</evidence>